<dbReference type="VEuPathDB" id="FungiDB:A1O9_12520"/>
<dbReference type="PRINTS" id="PR00081">
    <property type="entry name" value="GDHRDH"/>
</dbReference>
<dbReference type="HOGENOM" id="CLU_010194_9_1_1"/>
<accession>A0A072NUT0</accession>
<reference evidence="1 2" key="1">
    <citation type="submission" date="2013-03" db="EMBL/GenBank/DDBJ databases">
        <title>The Genome Sequence of Exophiala aquamarina CBS 119918.</title>
        <authorList>
            <consortium name="The Broad Institute Genomics Platform"/>
            <person name="Cuomo C."/>
            <person name="de Hoog S."/>
            <person name="Gorbushina A."/>
            <person name="Walker B."/>
            <person name="Young S.K."/>
            <person name="Zeng Q."/>
            <person name="Gargeya S."/>
            <person name="Fitzgerald M."/>
            <person name="Haas B."/>
            <person name="Abouelleil A."/>
            <person name="Allen A.W."/>
            <person name="Alvarado L."/>
            <person name="Arachchi H.M."/>
            <person name="Berlin A.M."/>
            <person name="Chapman S.B."/>
            <person name="Gainer-Dewar J."/>
            <person name="Goldberg J."/>
            <person name="Griggs A."/>
            <person name="Gujja S."/>
            <person name="Hansen M."/>
            <person name="Howarth C."/>
            <person name="Imamovic A."/>
            <person name="Ireland A."/>
            <person name="Larimer J."/>
            <person name="McCowan C."/>
            <person name="Murphy C."/>
            <person name="Pearson M."/>
            <person name="Poon T.W."/>
            <person name="Priest M."/>
            <person name="Roberts A."/>
            <person name="Saif S."/>
            <person name="Shea T."/>
            <person name="Sisk P."/>
            <person name="Sykes S."/>
            <person name="Wortman J."/>
            <person name="Nusbaum C."/>
            <person name="Birren B."/>
        </authorList>
    </citation>
    <scope>NUCLEOTIDE SEQUENCE [LARGE SCALE GENOMIC DNA]</scope>
    <source>
        <strain evidence="1 2">CBS 119918</strain>
    </source>
</reference>
<dbReference type="InterPro" id="IPR036291">
    <property type="entry name" value="NAD(P)-bd_dom_sf"/>
</dbReference>
<dbReference type="Proteomes" id="UP000027920">
    <property type="component" value="Unassembled WGS sequence"/>
</dbReference>
<dbReference type="RefSeq" id="XP_013253961.1">
    <property type="nucleotide sequence ID" value="XM_013398507.1"/>
</dbReference>
<gene>
    <name evidence="1" type="ORF">A1O9_12520</name>
</gene>
<dbReference type="AlphaFoldDB" id="A0A072NUT0"/>
<dbReference type="PANTHER" id="PTHR45458">
    <property type="entry name" value="SHORT-CHAIN DEHYDROGENASE/REDUCTASE SDR"/>
    <property type="match status" value="1"/>
</dbReference>
<dbReference type="Gene3D" id="3.40.50.720">
    <property type="entry name" value="NAD(P)-binding Rossmann-like Domain"/>
    <property type="match status" value="1"/>
</dbReference>
<evidence type="ECO:0000313" key="1">
    <source>
        <dbReference type="EMBL" id="KEF51371.1"/>
    </source>
</evidence>
<proteinExistence type="predicted"/>
<dbReference type="OrthoDB" id="9876299at2759"/>
<protein>
    <submittedName>
        <fullName evidence="1">Uncharacterized protein</fullName>
    </submittedName>
</protein>
<comment type="caution">
    <text evidence="1">The sequence shown here is derived from an EMBL/GenBank/DDBJ whole genome shotgun (WGS) entry which is preliminary data.</text>
</comment>
<dbReference type="GeneID" id="25287414"/>
<dbReference type="InterPro" id="IPR052184">
    <property type="entry name" value="SDR_enzymes"/>
</dbReference>
<dbReference type="InterPro" id="IPR002347">
    <property type="entry name" value="SDR_fam"/>
</dbReference>
<keyword evidence="2" id="KW-1185">Reference proteome</keyword>
<dbReference type="SUPFAM" id="SSF51735">
    <property type="entry name" value="NAD(P)-binding Rossmann-fold domains"/>
    <property type="match status" value="1"/>
</dbReference>
<dbReference type="Pfam" id="PF00106">
    <property type="entry name" value="adh_short"/>
    <property type="match status" value="1"/>
</dbReference>
<name>A0A072NUT0_9EURO</name>
<evidence type="ECO:0000313" key="2">
    <source>
        <dbReference type="Proteomes" id="UP000027920"/>
    </source>
</evidence>
<sequence length="264" mass="27990">MANAPREGNTVWLVTGASNGLGAAFLPPLLSRPATTVIALHRAASAVADFSASSIHPTSAIYTHHYDAKDTEQDVSRLAEDLRTEHGIERVHVVLASAGMVDGMKPALSTGWDEVQKHMNVNFGGPLKLVQGLKGLLGLDTTTRSPTVNGPKFILISSSVGSLGTPEPVPGCLAYGSSKAAANYLITRLHLELAAQDFTAVAVHPGWVRTRMGWHAADQWGASRDIVPLSPEESATAVLKVVDEATREKSGGKFLSYDGSEMAW</sequence>
<dbReference type="GO" id="GO:0016616">
    <property type="term" value="F:oxidoreductase activity, acting on the CH-OH group of donors, NAD or NADP as acceptor"/>
    <property type="evidence" value="ECO:0007669"/>
    <property type="project" value="TreeGrafter"/>
</dbReference>
<dbReference type="PANTHER" id="PTHR45458:SF1">
    <property type="entry name" value="SHORT CHAIN DEHYDROGENASE"/>
    <property type="match status" value="1"/>
</dbReference>
<dbReference type="EMBL" id="AMGV01000024">
    <property type="protein sequence ID" value="KEF51371.1"/>
    <property type="molecule type" value="Genomic_DNA"/>
</dbReference>
<organism evidence="1 2">
    <name type="scientific">Exophiala aquamarina CBS 119918</name>
    <dbReference type="NCBI Taxonomy" id="1182545"/>
    <lineage>
        <taxon>Eukaryota</taxon>
        <taxon>Fungi</taxon>
        <taxon>Dikarya</taxon>
        <taxon>Ascomycota</taxon>
        <taxon>Pezizomycotina</taxon>
        <taxon>Eurotiomycetes</taxon>
        <taxon>Chaetothyriomycetidae</taxon>
        <taxon>Chaetothyriales</taxon>
        <taxon>Herpotrichiellaceae</taxon>
        <taxon>Exophiala</taxon>
    </lineage>
</organism>